<dbReference type="Gene3D" id="3.40.630.30">
    <property type="match status" value="1"/>
</dbReference>
<accession>A0A7C1IGD6</accession>
<dbReference type="Pfam" id="PF08445">
    <property type="entry name" value="FR47"/>
    <property type="match status" value="1"/>
</dbReference>
<dbReference type="InterPro" id="IPR013653">
    <property type="entry name" value="GCN5-like_dom"/>
</dbReference>
<dbReference type="InterPro" id="IPR000182">
    <property type="entry name" value="GNAT_dom"/>
</dbReference>
<dbReference type="SUPFAM" id="SSF55729">
    <property type="entry name" value="Acyl-CoA N-acyltransferases (Nat)"/>
    <property type="match status" value="1"/>
</dbReference>
<protein>
    <submittedName>
        <fullName evidence="2">GNAT family N-acetyltransferase</fullName>
    </submittedName>
</protein>
<feature type="domain" description="N-acetyltransferase" evidence="1">
    <location>
        <begin position="16"/>
        <end position="144"/>
    </location>
</feature>
<gene>
    <name evidence="2" type="ORF">ENO04_06565</name>
</gene>
<reference evidence="2" key="1">
    <citation type="journal article" date="2020" name="mSystems">
        <title>Genome- and Community-Level Interaction Insights into Carbon Utilization and Element Cycling Functions of Hydrothermarchaeota in Hydrothermal Sediment.</title>
        <authorList>
            <person name="Zhou Z."/>
            <person name="Liu Y."/>
            <person name="Xu W."/>
            <person name="Pan J."/>
            <person name="Luo Z.H."/>
            <person name="Li M."/>
        </authorList>
    </citation>
    <scope>NUCLEOTIDE SEQUENCE [LARGE SCALE GENOMIC DNA]</scope>
    <source>
        <strain evidence="2">SpSt-123</strain>
    </source>
</reference>
<evidence type="ECO:0000259" key="1">
    <source>
        <dbReference type="PROSITE" id="PS51186"/>
    </source>
</evidence>
<evidence type="ECO:0000313" key="2">
    <source>
        <dbReference type="EMBL" id="HDS11251.1"/>
    </source>
</evidence>
<dbReference type="EMBL" id="DSDY01000195">
    <property type="protein sequence ID" value="HDS11251.1"/>
    <property type="molecule type" value="Genomic_DNA"/>
</dbReference>
<dbReference type="AlphaFoldDB" id="A0A7C1IGD6"/>
<sequence>MICDEGSFRPSLNESMAVRLGRGHADAFLEYYRERDSQVSVEEVAEKLSRRTYYGVFADKKLVSAGAVCAKLPRLGVICDVYTRPTHRRRGYATAVVSAATRKVISLGARVFLSVNRENEEAINIYLRLGYQLYRTRPWIIAKP</sequence>
<dbReference type="PROSITE" id="PS51186">
    <property type="entry name" value="GNAT"/>
    <property type="match status" value="1"/>
</dbReference>
<dbReference type="GO" id="GO:0016747">
    <property type="term" value="F:acyltransferase activity, transferring groups other than amino-acyl groups"/>
    <property type="evidence" value="ECO:0007669"/>
    <property type="project" value="InterPro"/>
</dbReference>
<proteinExistence type="predicted"/>
<keyword evidence="2" id="KW-0808">Transferase</keyword>
<organism evidence="2">
    <name type="scientific">Fervidicoccus fontis</name>
    <dbReference type="NCBI Taxonomy" id="683846"/>
    <lineage>
        <taxon>Archaea</taxon>
        <taxon>Thermoproteota</taxon>
        <taxon>Thermoprotei</taxon>
        <taxon>Fervidicoccales</taxon>
        <taxon>Fervidicoccaceae</taxon>
        <taxon>Fervidicoccus</taxon>
    </lineage>
</organism>
<dbReference type="InterPro" id="IPR016181">
    <property type="entry name" value="Acyl_CoA_acyltransferase"/>
</dbReference>
<dbReference type="CDD" id="cd04301">
    <property type="entry name" value="NAT_SF"/>
    <property type="match status" value="1"/>
</dbReference>
<name>A0A7C1IGD6_9CREN</name>
<comment type="caution">
    <text evidence="2">The sequence shown here is derived from an EMBL/GenBank/DDBJ whole genome shotgun (WGS) entry which is preliminary data.</text>
</comment>